<dbReference type="InterPro" id="IPR033391">
    <property type="entry name" value="FBPase_N"/>
</dbReference>
<gene>
    <name evidence="11" type="ORF">ADUPG1_001433</name>
</gene>
<evidence type="ECO:0000313" key="12">
    <source>
        <dbReference type="Proteomes" id="UP001057375"/>
    </source>
</evidence>
<proteinExistence type="inferred from homology"/>
<evidence type="ECO:0000259" key="10">
    <source>
        <dbReference type="Pfam" id="PF18913"/>
    </source>
</evidence>
<keyword evidence="4" id="KW-0963">Cytoplasm</keyword>
<feature type="domain" description="Fructose-1-6-bisphosphatase class 1 C-terminal" evidence="10">
    <location>
        <begin position="79"/>
        <end position="179"/>
    </location>
</feature>
<comment type="pathway">
    <text evidence="7">Carbohydrate biosynthesis.</text>
</comment>
<evidence type="ECO:0000256" key="7">
    <source>
        <dbReference type="ARBA" id="ARBA00024331"/>
    </source>
</evidence>
<evidence type="ECO:0000256" key="4">
    <source>
        <dbReference type="ARBA" id="ARBA00022490"/>
    </source>
</evidence>
<dbReference type="PANTHER" id="PTHR11556:SF35">
    <property type="entry name" value="SEDOHEPTULOSE-1,7-BISPHOSPHATASE, CHLOROPLASTIC"/>
    <property type="match status" value="1"/>
</dbReference>
<comment type="similarity">
    <text evidence="2 8">Belongs to the FBPase class 1 family.</text>
</comment>
<protein>
    <recommendedName>
        <fullName evidence="3">fructose-bisphosphatase</fullName>
        <ecNumber evidence="3">3.1.3.11</ecNumber>
    </recommendedName>
</protein>
<dbReference type="Proteomes" id="UP001057375">
    <property type="component" value="Unassembled WGS sequence"/>
</dbReference>
<reference evidence="11" key="1">
    <citation type="submission" date="2022-03" db="EMBL/GenBank/DDBJ databases">
        <title>Draft genome sequence of Aduncisulcus paluster, a free-living microaerophilic Fornicata.</title>
        <authorList>
            <person name="Yuyama I."/>
            <person name="Kume K."/>
            <person name="Tamura T."/>
            <person name="Inagaki Y."/>
            <person name="Hashimoto T."/>
        </authorList>
    </citation>
    <scope>NUCLEOTIDE SEQUENCE</scope>
    <source>
        <strain evidence="11">NY0171</strain>
    </source>
</reference>
<dbReference type="InterPro" id="IPR044015">
    <property type="entry name" value="FBPase_C_dom"/>
</dbReference>
<keyword evidence="6 8" id="KW-0119">Carbohydrate metabolism</keyword>
<evidence type="ECO:0000256" key="3">
    <source>
        <dbReference type="ARBA" id="ARBA00013093"/>
    </source>
</evidence>
<dbReference type="Pfam" id="PF18913">
    <property type="entry name" value="FBPase_C"/>
    <property type="match status" value="1"/>
</dbReference>
<keyword evidence="12" id="KW-1185">Reference proteome</keyword>
<feature type="non-terminal residue" evidence="11">
    <location>
        <position position="179"/>
    </location>
</feature>
<name>A0ABQ5KG33_9EUKA</name>
<dbReference type="Pfam" id="PF00316">
    <property type="entry name" value="FBPase"/>
    <property type="match status" value="1"/>
</dbReference>
<evidence type="ECO:0000259" key="9">
    <source>
        <dbReference type="Pfam" id="PF00316"/>
    </source>
</evidence>
<dbReference type="EMBL" id="BQXS01001177">
    <property type="protein sequence ID" value="GKT30224.1"/>
    <property type="molecule type" value="Genomic_DNA"/>
</dbReference>
<dbReference type="PANTHER" id="PTHR11556">
    <property type="entry name" value="FRUCTOSE-1,6-BISPHOSPHATASE-RELATED"/>
    <property type="match status" value="1"/>
</dbReference>
<evidence type="ECO:0000256" key="8">
    <source>
        <dbReference type="RuleBase" id="RU000508"/>
    </source>
</evidence>
<organism evidence="11 12">
    <name type="scientific">Aduncisulcus paluster</name>
    <dbReference type="NCBI Taxonomy" id="2918883"/>
    <lineage>
        <taxon>Eukaryota</taxon>
        <taxon>Metamonada</taxon>
        <taxon>Carpediemonas-like organisms</taxon>
        <taxon>Aduncisulcus</taxon>
    </lineage>
</organism>
<evidence type="ECO:0000256" key="5">
    <source>
        <dbReference type="ARBA" id="ARBA00022801"/>
    </source>
</evidence>
<comment type="catalytic activity">
    <reaction evidence="1">
        <text>beta-D-fructose 1,6-bisphosphate + H2O = beta-D-fructose 6-phosphate + phosphate</text>
        <dbReference type="Rhea" id="RHEA:11064"/>
        <dbReference type="ChEBI" id="CHEBI:15377"/>
        <dbReference type="ChEBI" id="CHEBI:32966"/>
        <dbReference type="ChEBI" id="CHEBI:43474"/>
        <dbReference type="ChEBI" id="CHEBI:57634"/>
        <dbReference type="EC" id="3.1.3.11"/>
    </reaction>
</comment>
<comment type="caution">
    <text evidence="11">The sequence shown here is derived from an EMBL/GenBank/DDBJ whole genome shotgun (WGS) entry which is preliminary data.</text>
</comment>
<dbReference type="EC" id="3.1.3.11" evidence="3"/>
<dbReference type="InterPro" id="IPR000146">
    <property type="entry name" value="FBPase_class-1"/>
</dbReference>
<evidence type="ECO:0000256" key="2">
    <source>
        <dbReference type="ARBA" id="ARBA00010941"/>
    </source>
</evidence>
<dbReference type="Gene3D" id="3.30.540.10">
    <property type="entry name" value="Fructose-1,6-Bisphosphatase, subunit A, domain 1"/>
    <property type="match status" value="1"/>
</dbReference>
<dbReference type="CDD" id="cd00354">
    <property type="entry name" value="FBPase"/>
    <property type="match status" value="1"/>
</dbReference>
<dbReference type="Gene3D" id="3.40.190.80">
    <property type="match status" value="1"/>
</dbReference>
<accession>A0ABQ5KG33</accession>
<keyword evidence="5 8" id="KW-0378">Hydrolase</keyword>
<dbReference type="PRINTS" id="PR00115">
    <property type="entry name" value="F16BPHPHTASE"/>
</dbReference>
<feature type="domain" description="Fructose-1-6-bisphosphatase class I N-terminal" evidence="9">
    <location>
        <begin position="1"/>
        <end position="75"/>
    </location>
</feature>
<feature type="non-terminal residue" evidence="11">
    <location>
        <position position="1"/>
    </location>
</feature>
<dbReference type="InterPro" id="IPR028343">
    <property type="entry name" value="FBPtase"/>
</dbReference>
<evidence type="ECO:0000313" key="11">
    <source>
        <dbReference type="EMBL" id="GKT30224.1"/>
    </source>
</evidence>
<sequence>IDVNVNIGTIFSIFRRKSKLGTPVQSTDVLQAGCEQVAAGYILYGSSTMLVFTTGDGVHGFTMDPGVGEFLLSHPNMKIPDTGNIYSVNEGYWPYWSEATKSLRYIGSLVADFHRNLIYGGVFMYPADDRDPKKPRGKLRLLCEASPMAMLIEQAGGRATDGTQRILDIVPDDLHQRVP</sequence>
<evidence type="ECO:0000256" key="6">
    <source>
        <dbReference type="ARBA" id="ARBA00023277"/>
    </source>
</evidence>
<evidence type="ECO:0000256" key="1">
    <source>
        <dbReference type="ARBA" id="ARBA00001273"/>
    </source>
</evidence>
<dbReference type="SUPFAM" id="SSF56655">
    <property type="entry name" value="Carbohydrate phosphatase"/>
    <property type="match status" value="1"/>
</dbReference>